<protein>
    <submittedName>
        <fullName evidence="1">Uncharacterized protein</fullName>
    </submittedName>
</protein>
<reference evidence="1" key="1">
    <citation type="submission" date="2023-04" db="EMBL/GenBank/DDBJ databases">
        <title>Draft Genome sequencing of Naganishia species isolated from polar environments using Oxford Nanopore Technology.</title>
        <authorList>
            <person name="Leo P."/>
            <person name="Venkateswaran K."/>
        </authorList>
    </citation>
    <scope>NUCLEOTIDE SEQUENCE</scope>
    <source>
        <strain evidence="1">MNA-CCFEE 5262</strain>
    </source>
</reference>
<evidence type="ECO:0000313" key="2">
    <source>
        <dbReference type="Proteomes" id="UP001230649"/>
    </source>
</evidence>
<comment type="caution">
    <text evidence="1">The sequence shown here is derived from an EMBL/GenBank/DDBJ whole genome shotgun (WGS) entry which is preliminary data.</text>
</comment>
<dbReference type="EMBL" id="JASBWS010000014">
    <property type="protein sequence ID" value="KAJ9112774.1"/>
    <property type="molecule type" value="Genomic_DNA"/>
</dbReference>
<name>A0ACC2WNK4_9TREE</name>
<evidence type="ECO:0000313" key="1">
    <source>
        <dbReference type="EMBL" id="KAJ9112774.1"/>
    </source>
</evidence>
<keyword evidence="2" id="KW-1185">Reference proteome</keyword>
<accession>A0ACC2WNK4</accession>
<dbReference type="Proteomes" id="UP001230649">
    <property type="component" value="Unassembled WGS sequence"/>
</dbReference>
<proteinExistence type="predicted"/>
<organism evidence="1 2">
    <name type="scientific">Naganishia adeliensis</name>
    <dbReference type="NCBI Taxonomy" id="92952"/>
    <lineage>
        <taxon>Eukaryota</taxon>
        <taxon>Fungi</taxon>
        <taxon>Dikarya</taxon>
        <taxon>Basidiomycota</taxon>
        <taxon>Agaricomycotina</taxon>
        <taxon>Tremellomycetes</taxon>
        <taxon>Filobasidiales</taxon>
        <taxon>Filobasidiaceae</taxon>
        <taxon>Naganishia</taxon>
    </lineage>
</organism>
<sequence>MSTRDDTIDDSSTVLDDEGGRQSFEQETVVSDYGTINEYASRLDLGHLNLVSWKAGARKVYMAGSDDGPVDESATRLRFHGTSSDPGITAEAHQPFTAISDLVCHPSKTPAPLRGSRKPLPPTTAGAPPIPKPPPDGFYQPYLDSITKPGPQEEQTGIESLWTAWDQARRGVKTAVAATPSDVPGREPEKLDDLSAVDPMFFNEEFDLAKPLIWQAVLGSDTSTDPANSNHAQEDLSHQLDVLESHLVSEISRRTPQFFLALSNLQSLTAQTSSCLDRLTSLRTQLAQLDQSTAIRGLQIADRQEDLHVARMTERALTQVEGVAATLEIVRQVADEGDWIAGQEGLEDVGRWWLKASPERRVFESNKATTSNGGGEVKDGKHVLSQLKEEDEEEVVDGVPLTDTSTTPLNPVPLIPLATLPALQYIPDEMSSIAATIQDQLELSFASICAAILDTTPPIELKRQSEVTKKPRQWRIRTDEEERLRSSFTAQIRGLFHAFWRTDPPPQITATTNAEKERPASPRPHTSSVTRIENVWRLAVMKCIKEGMRQLLQLGSDADGEPSENGGDATATGIAKGQSLVDTLKDMSHDRFVSISEQMYETMVARIELVRVLGEVLETQLRKTKPSEPTILAQVMGGDPASTTSLNGSTNFIESILHSAVDLANARASKILLTRTEIHAELDLGRFARAFLVKYHSARLQESAKLVEEEQWTQVEVPADAQRVVDLLVRSAMSDPVEYTVGQPSVTAEKNGGTDQLASSSEQPSITEKTLKIEDQTFSTVSATLRSVVLLQDYAKVVVSLDVIVSDTMNRIVEYLKVVLGAGAMRSAGLKNITAKHLALASQSLSIIISLTPYIREFVRRHLNPKQAVVLIEFDKLKRDYQEHQYEIHAKLISIMADRLAVHCGTLRGIDWEAKPSSSINGYMEQLVKEITTLHKVLNKYLGLSTVHSIMAQVLDATNTKLAEEYSKVEFKSEDAKKRMTQDVSYIVDRTKNLTDPTLPSPITPLEELVRAKSFPRRAAHMSNALNGLLRRKNDAASSSTTSLNDSPTLTQSSEKEVPEIEDDEDALAASNAPADNGKQPERTTEEGQSQQAPPVNPETTDAVTTVPEQEENNAATASSDELPKQEPASTAQEADAQHVMSQETGQEPKEDLAARSESPPLNL</sequence>
<gene>
    <name evidence="1" type="ORF">QFC20_002099</name>
</gene>